<accession>A0A0N5D109</accession>
<dbReference type="Proteomes" id="UP000276776">
    <property type="component" value="Unassembled WGS sequence"/>
</dbReference>
<evidence type="ECO:0000313" key="5">
    <source>
        <dbReference type="Proteomes" id="UP000276776"/>
    </source>
</evidence>
<dbReference type="InterPro" id="IPR050593">
    <property type="entry name" value="LovG"/>
</dbReference>
<dbReference type="PANTHER" id="PTHR48070:SF6">
    <property type="entry name" value="ESTERASE OVCA2"/>
    <property type="match status" value="1"/>
</dbReference>
<evidence type="ECO:0000313" key="6">
    <source>
        <dbReference type="WBParaSite" id="TCLT_0000651101-mRNA-1"/>
    </source>
</evidence>
<dbReference type="STRING" id="103827.A0A0N5D109"/>
<dbReference type="WBParaSite" id="TCLT_0000651101-mRNA-1">
    <property type="protein sequence ID" value="TCLT_0000651101-mRNA-1"/>
    <property type="gene ID" value="TCLT_0000651101"/>
</dbReference>
<organism evidence="6">
    <name type="scientific">Thelazia callipaeda</name>
    <name type="common">Oriental eyeworm</name>
    <name type="synonym">Parasitic nematode</name>
    <dbReference type="NCBI Taxonomy" id="103827"/>
    <lineage>
        <taxon>Eukaryota</taxon>
        <taxon>Metazoa</taxon>
        <taxon>Ecdysozoa</taxon>
        <taxon>Nematoda</taxon>
        <taxon>Chromadorea</taxon>
        <taxon>Rhabditida</taxon>
        <taxon>Spirurina</taxon>
        <taxon>Spiruromorpha</taxon>
        <taxon>Thelazioidea</taxon>
        <taxon>Thelaziidae</taxon>
        <taxon>Thelazia</taxon>
    </lineage>
</organism>
<dbReference type="Gene3D" id="3.40.50.1820">
    <property type="entry name" value="alpha/beta hydrolase"/>
    <property type="match status" value="1"/>
</dbReference>
<reference evidence="6" key="1">
    <citation type="submission" date="2017-02" db="UniProtKB">
        <authorList>
            <consortium name="WormBaseParasite"/>
        </authorList>
    </citation>
    <scope>IDENTIFICATION</scope>
</reference>
<dbReference type="InterPro" id="IPR029058">
    <property type="entry name" value="AB_hydrolase_fold"/>
</dbReference>
<dbReference type="SUPFAM" id="SSF53474">
    <property type="entry name" value="alpha/beta-Hydrolases"/>
    <property type="match status" value="1"/>
</dbReference>
<dbReference type="EMBL" id="UYYF01004421">
    <property type="protein sequence ID" value="VDN03857.1"/>
    <property type="molecule type" value="Genomic_DNA"/>
</dbReference>
<dbReference type="GO" id="GO:0005737">
    <property type="term" value="C:cytoplasm"/>
    <property type="evidence" value="ECO:0007669"/>
    <property type="project" value="TreeGrafter"/>
</dbReference>
<feature type="domain" description="Serine hydrolase" evidence="3">
    <location>
        <begin position="1"/>
        <end position="205"/>
    </location>
</feature>
<comment type="similarity">
    <text evidence="1">Belongs to the LovG family.</text>
</comment>
<dbReference type="GO" id="GO:0005634">
    <property type="term" value="C:nucleus"/>
    <property type="evidence" value="ECO:0007669"/>
    <property type="project" value="TreeGrafter"/>
</dbReference>
<dbReference type="GO" id="GO:0032526">
    <property type="term" value="P:response to retinoic acid"/>
    <property type="evidence" value="ECO:0007669"/>
    <property type="project" value="TreeGrafter"/>
</dbReference>
<name>A0A0N5D109_THECL</name>
<protein>
    <submittedName>
        <fullName evidence="6">FSH1 domain-containing protein</fullName>
    </submittedName>
</protein>
<dbReference type="GO" id="GO:0016787">
    <property type="term" value="F:hydrolase activity"/>
    <property type="evidence" value="ECO:0007669"/>
    <property type="project" value="UniProtKB-KW"/>
</dbReference>
<evidence type="ECO:0000256" key="2">
    <source>
        <dbReference type="ARBA" id="ARBA00022801"/>
    </source>
</evidence>
<dbReference type="FunFam" id="3.40.50.1820:FF:000073">
    <property type="entry name" value="esterase OVCA2 isoform X6"/>
    <property type="match status" value="1"/>
</dbReference>
<dbReference type="PANTHER" id="PTHR48070">
    <property type="entry name" value="ESTERASE OVCA2"/>
    <property type="match status" value="1"/>
</dbReference>
<gene>
    <name evidence="4" type="ORF">TCLT_LOCUS6500</name>
</gene>
<dbReference type="Pfam" id="PF03959">
    <property type="entry name" value="FSH1"/>
    <property type="match status" value="1"/>
</dbReference>
<reference evidence="4 5" key="2">
    <citation type="submission" date="2018-11" db="EMBL/GenBank/DDBJ databases">
        <authorList>
            <consortium name="Pathogen Informatics"/>
        </authorList>
    </citation>
    <scope>NUCLEOTIDE SEQUENCE [LARGE SCALE GENOMIC DNA]</scope>
</reference>
<proteinExistence type="inferred from homology"/>
<evidence type="ECO:0000313" key="4">
    <source>
        <dbReference type="EMBL" id="VDN03857.1"/>
    </source>
</evidence>
<dbReference type="OMA" id="EEPRGWW"/>
<keyword evidence="5" id="KW-1185">Reference proteome</keyword>
<dbReference type="InterPro" id="IPR005645">
    <property type="entry name" value="FSH-like_dom"/>
</dbReference>
<dbReference type="AlphaFoldDB" id="A0A0N5D109"/>
<evidence type="ECO:0000259" key="3">
    <source>
        <dbReference type="Pfam" id="PF03959"/>
    </source>
</evidence>
<dbReference type="OrthoDB" id="414698at2759"/>
<evidence type="ECO:0000256" key="1">
    <source>
        <dbReference type="ARBA" id="ARBA00005863"/>
    </source>
</evidence>
<keyword evidence="2" id="KW-0378">Hydrolase</keyword>
<sequence>VLCLHGYQQNAAIFREKSGSFRSYLKRFADFVYMDAPHKVDLEPNTNDLKQEITCVAKADYRAWWHVPECYNTKEVKCYEGFSDSVSVIIDFIQKEGPFDGILGFSQGAALAFLLAAMKQKGELDIDFKFLILISGFPSRHMEHFDLNKLPISRVPCLHVYGLADEIISCDLSKKLVKLFDKEMVVVVEHPGGHMMPSTSKYKTMIDCFFGIVQNLVSA</sequence>